<keyword evidence="1" id="KW-0472">Membrane</keyword>
<feature type="transmembrane region" description="Helical" evidence="1">
    <location>
        <begin position="457"/>
        <end position="474"/>
    </location>
</feature>
<dbReference type="PATRIC" id="fig|883161.3.peg.1036"/>
<comment type="caution">
    <text evidence="5">The sequence shown here is derived from an EMBL/GenBank/DDBJ whole genome shotgun (WGS) entry which is preliminary data.</text>
</comment>
<dbReference type="RefSeq" id="WP_016455872.1">
    <property type="nucleotide sequence ID" value="NZ_KE150269.1"/>
</dbReference>
<feature type="transmembrane region" description="Helical" evidence="1">
    <location>
        <begin position="248"/>
        <end position="267"/>
    </location>
</feature>
<name>S2W129_9ACTN</name>
<evidence type="ECO:0000313" key="6">
    <source>
        <dbReference type="Proteomes" id="UP000014417"/>
    </source>
</evidence>
<evidence type="ECO:0000259" key="3">
    <source>
        <dbReference type="Pfam" id="PF09972"/>
    </source>
</evidence>
<dbReference type="STRING" id="883161.HMPREF9306_01039"/>
<feature type="domain" description="Predicted membrane protein YciQ-like C-terminal" evidence="4">
    <location>
        <begin position="311"/>
        <end position="535"/>
    </location>
</feature>
<keyword evidence="1" id="KW-1133">Transmembrane helix</keyword>
<protein>
    <recommendedName>
        <fullName evidence="7">DUF2207 domain-containing protein</fullName>
    </recommendedName>
</protein>
<dbReference type="InterPro" id="IPR018702">
    <property type="entry name" value="DUF2207"/>
</dbReference>
<evidence type="ECO:0000256" key="2">
    <source>
        <dbReference type="SAM" id="SignalP"/>
    </source>
</evidence>
<feature type="chain" id="PRO_5004501793" description="DUF2207 domain-containing protein" evidence="2">
    <location>
        <begin position="28"/>
        <end position="614"/>
    </location>
</feature>
<accession>S2W129</accession>
<dbReference type="EMBL" id="AGZR01000005">
    <property type="protein sequence ID" value="EPD33498.1"/>
    <property type="molecule type" value="Genomic_DNA"/>
</dbReference>
<dbReference type="OrthoDB" id="143710at2"/>
<dbReference type="InterPro" id="IPR048389">
    <property type="entry name" value="YciQ-like_C"/>
</dbReference>
<dbReference type="HOGENOM" id="CLU_015045_0_0_11"/>
<evidence type="ECO:0000259" key="4">
    <source>
        <dbReference type="Pfam" id="PF20990"/>
    </source>
</evidence>
<dbReference type="PROSITE" id="PS51257">
    <property type="entry name" value="PROKAR_LIPOPROTEIN"/>
    <property type="match status" value="1"/>
</dbReference>
<dbReference type="Pfam" id="PF09972">
    <property type="entry name" value="DUF2207"/>
    <property type="match status" value="1"/>
</dbReference>
<keyword evidence="2" id="KW-0732">Signal</keyword>
<gene>
    <name evidence="5" type="ORF">HMPREF9306_01039</name>
</gene>
<evidence type="ECO:0000313" key="5">
    <source>
        <dbReference type="EMBL" id="EPD33498.1"/>
    </source>
</evidence>
<feature type="domain" description="DUF2207" evidence="3">
    <location>
        <begin position="31"/>
        <end position="221"/>
    </location>
</feature>
<dbReference type="Proteomes" id="UP000014417">
    <property type="component" value="Unassembled WGS sequence"/>
</dbReference>
<evidence type="ECO:0000256" key="1">
    <source>
        <dbReference type="SAM" id="Phobius"/>
    </source>
</evidence>
<feature type="transmembrane region" description="Helical" evidence="1">
    <location>
        <begin position="425"/>
        <end position="445"/>
    </location>
</feature>
<organism evidence="5 6">
    <name type="scientific">Propionimicrobium lymphophilum ACS-093-V-SCH5</name>
    <dbReference type="NCBI Taxonomy" id="883161"/>
    <lineage>
        <taxon>Bacteria</taxon>
        <taxon>Bacillati</taxon>
        <taxon>Actinomycetota</taxon>
        <taxon>Actinomycetes</taxon>
        <taxon>Propionibacteriales</taxon>
        <taxon>Propionibacteriaceae</taxon>
        <taxon>Propionimicrobium</taxon>
    </lineage>
</organism>
<keyword evidence="1" id="KW-0812">Transmembrane</keyword>
<sequence>MKKFAAVFSVIFLALLGCFGFSTTASATSDSIDSFKAVYNIREDGVIEVNETLVWRFGSGSGRHGINRDFIVREAWDEQHDAVFKYENMQVTSPDASAEVSTEKFDTGEREEQLRYRIGSSDKLVLTPTATYNFSYELRGALRTADGDEQLYWDILTSSVPTIENLEVRVKAPQGVQKVQCFVGSVHSHTPCHISKIEDGEAIFNQSPNLSQDIFTVAAGFKQGAVKNAEPILVENKQLQEQRKLKRFAAASGVGAVAMSIASAFVARRYLRRRRDDRFQGAAPGNIPTDFQNAPIIKDDGKALIPVFFTPPNLPVAYAGVLEDGVFNSRETTATLVSLAVRGHLQIKAEVADGGMSIRKAYSPDPVLPYEQRMLDSLFANNSGDEVQLDDYGQLESEHSRLREEVTNGLLNEGLFKKLGGRKRFGINGSTLLLFSFISIGFSGISLLDLVSNKMTLFLAVVFTPAILAMIWVMHKTKRGTRTAVGTAFTDQVVGFRKYLATAEADQLRFEEGQDIFSQYLPWAIVFGEADRWTKVCRKLIEMGRIPNNTPYWYYGPNFYDMMYYSSWSRMASNVQKAASPEPVQSGSSGFGGGSGFSGGFSGGGGGGSSMSSW</sequence>
<dbReference type="Pfam" id="PF20990">
    <property type="entry name" value="DUF2207_C"/>
    <property type="match status" value="1"/>
</dbReference>
<feature type="signal peptide" evidence="2">
    <location>
        <begin position="1"/>
        <end position="27"/>
    </location>
</feature>
<keyword evidence="6" id="KW-1185">Reference proteome</keyword>
<reference evidence="5 6" key="1">
    <citation type="submission" date="2013-04" db="EMBL/GenBank/DDBJ databases">
        <title>The Genome Sequence of Propionimicrobium lymphophilum ACS-093-V-SCH5.</title>
        <authorList>
            <consortium name="The Broad Institute Genomics Platform"/>
            <person name="Earl A."/>
            <person name="Ward D."/>
            <person name="Feldgarden M."/>
            <person name="Gevers D."/>
            <person name="Saerens B."/>
            <person name="Vaneechoutte M."/>
            <person name="Walker B."/>
            <person name="Young S."/>
            <person name="Zeng Q."/>
            <person name="Gargeya S."/>
            <person name="Fitzgerald M."/>
            <person name="Haas B."/>
            <person name="Abouelleil A."/>
            <person name="Allen A.W."/>
            <person name="Alvarado L."/>
            <person name="Arachchi H.M."/>
            <person name="Berlin A.M."/>
            <person name="Chapman S.B."/>
            <person name="Gainer-Dewar J."/>
            <person name="Goldberg J."/>
            <person name="Griggs A."/>
            <person name="Gujja S."/>
            <person name="Hansen M."/>
            <person name="Howarth C."/>
            <person name="Imamovic A."/>
            <person name="Ireland A."/>
            <person name="Larimer J."/>
            <person name="McCowan C."/>
            <person name="Murphy C."/>
            <person name="Pearson M."/>
            <person name="Poon T.W."/>
            <person name="Priest M."/>
            <person name="Roberts A."/>
            <person name="Saif S."/>
            <person name="Shea T."/>
            <person name="Sisk P."/>
            <person name="Sykes S."/>
            <person name="Wortman J."/>
            <person name="Nusbaum C."/>
            <person name="Birren B."/>
        </authorList>
    </citation>
    <scope>NUCLEOTIDE SEQUENCE [LARGE SCALE GENOMIC DNA]</scope>
    <source>
        <strain evidence="5 6">ACS-093-V-SCH5</strain>
    </source>
</reference>
<proteinExistence type="predicted"/>
<dbReference type="AlphaFoldDB" id="S2W129"/>
<evidence type="ECO:0008006" key="7">
    <source>
        <dbReference type="Google" id="ProtNLM"/>
    </source>
</evidence>